<organism evidence="7 8">
    <name type="scientific">Linnemannia gamsii</name>
    <dbReference type="NCBI Taxonomy" id="64522"/>
    <lineage>
        <taxon>Eukaryota</taxon>
        <taxon>Fungi</taxon>
        <taxon>Fungi incertae sedis</taxon>
        <taxon>Mucoromycota</taxon>
        <taxon>Mortierellomycotina</taxon>
        <taxon>Mortierellomycetes</taxon>
        <taxon>Mortierellales</taxon>
        <taxon>Mortierellaceae</taxon>
        <taxon>Linnemannia</taxon>
    </lineage>
</organism>
<dbReference type="InterPro" id="IPR001503">
    <property type="entry name" value="Glyco_trans_10"/>
</dbReference>
<dbReference type="EMBL" id="JAAAIM010001496">
    <property type="protein sequence ID" value="KAG0277990.1"/>
    <property type="molecule type" value="Genomic_DNA"/>
</dbReference>
<accession>A0ABQ7JKD3</accession>
<comment type="subcellular location">
    <subcellularLocation>
        <location evidence="5">Golgi apparatus</location>
        <location evidence="5">Golgi stack membrane</location>
        <topology evidence="5">Single-pass type II membrane protein</topology>
    </subcellularLocation>
</comment>
<evidence type="ECO:0000313" key="7">
    <source>
        <dbReference type="EMBL" id="KAG0277990.1"/>
    </source>
</evidence>
<keyword evidence="4 5" id="KW-0808">Transferase</keyword>
<comment type="pathway">
    <text evidence="1">Protein modification; protein glycosylation.</text>
</comment>
<evidence type="ECO:0000256" key="5">
    <source>
        <dbReference type="RuleBase" id="RU003832"/>
    </source>
</evidence>
<dbReference type="InterPro" id="IPR055270">
    <property type="entry name" value="Glyco_tran_10_C"/>
</dbReference>
<evidence type="ECO:0000256" key="4">
    <source>
        <dbReference type="ARBA" id="ARBA00022679"/>
    </source>
</evidence>
<reference evidence="7 8" key="1">
    <citation type="journal article" date="2020" name="Fungal Divers.">
        <title>Resolving the Mortierellaceae phylogeny through synthesis of multi-gene phylogenetics and phylogenomics.</title>
        <authorList>
            <person name="Vandepol N."/>
            <person name="Liber J."/>
            <person name="Desiro A."/>
            <person name="Na H."/>
            <person name="Kennedy M."/>
            <person name="Barry K."/>
            <person name="Grigoriev I.V."/>
            <person name="Miller A.N."/>
            <person name="O'Donnell K."/>
            <person name="Stajich J.E."/>
            <person name="Bonito G."/>
        </authorList>
    </citation>
    <scope>NUCLEOTIDE SEQUENCE [LARGE SCALE GENOMIC DNA]</scope>
    <source>
        <strain evidence="7 8">AD045</strain>
    </source>
</reference>
<feature type="domain" description="Fucosyltransferase C-terminal" evidence="6">
    <location>
        <begin position="77"/>
        <end position="189"/>
    </location>
</feature>
<keyword evidence="5" id="KW-0333">Golgi apparatus</keyword>
<evidence type="ECO:0000256" key="1">
    <source>
        <dbReference type="ARBA" id="ARBA00004922"/>
    </source>
</evidence>
<keyword evidence="5" id="KW-0812">Transmembrane</keyword>
<dbReference type="Gene3D" id="3.40.50.11660">
    <property type="entry name" value="Glycosyl transferase family 10, C-terminal domain"/>
    <property type="match status" value="2"/>
</dbReference>
<proteinExistence type="inferred from homology"/>
<dbReference type="SUPFAM" id="SSF53756">
    <property type="entry name" value="UDP-Glycosyltransferase/glycogen phosphorylase"/>
    <property type="match status" value="1"/>
</dbReference>
<keyword evidence="3 5" id="KW-0328">Glycosyltransferase</keyword>
<dbReference type="InterPro" id="IPR038577">
    <property type="entry name" value="GT10-like_C_sf"/>
</dbReference>
<evidence type="ECO:0000256" key="3">
    <source>
        <dbReference type="ARBA" id="ARBA00022676"/>
    </source>
</evidence>
<keyword evidence="8" id="KW-1185">Reference proteome</keyword>
<name>A0ABQ7JKD3_9FUNG</name>
<evidence type="ECO:0000259" key="6">
    <source>
        <dbReference type="Pfam" id="PF00852"/>
    </source>
</evidence>
<dbReference type="PANTHER" id="PTHR11929:SF145">
    <property type="entry name" value="ALPHA-(1,3)-FUCOSYLTRANSFERASE FUT-1"/>
    <property type="match status" value="1"/>
</dbReference>
<comment type="similarity">
    <text evidence="2 5">Belongs to the glycosyltransferase 10 family.</text>
</comment>
<dbReference type="Pfam" id="PF00852">
    <property type="entry name" value="Glyco_transf_10"/>
    <property type="match status" value="1"/>
</dbReference>
<dbReference type="PANTHER" id="PTHR11929">
    <property type="entry name" value="ALPHA- 1,3 -FUCOSYLTRANSFERASE"/>
    <property type="match status" value="1"/>
</dbReference>
<evidence type="ECO:0000256" key="2">
    <source>
        <dbReference type="ARBA" id="ARBA00008919"/>
    </source>
</evidence>
<sequence length="262" mass="30059">MIVYGAEAPKTFERDPKIIGRFTYRFTFNPTSDYVTPYFGANTIDIVLEPPAVSLEHKNAMRKQGFVNSEGKGLAPIAWIVSNCHSFSGRHFYVYQLQKYIDVDIYGHCNLTRLWPRVINGRDLSPNRMSHKKLQWAYKATAIPIVDGPKDYSAFAAARTALVQTEDHTPKSLARLVKELDSNDDLYKNRIGYKYAKDPSHRPTTKDLSPYFVRTWTNPNPPEEGSHRQAWPSSYEESIYRVCELAHDISEGLVQLNPMQRL</sequence>
<protein>
    <recommendedName>
        <fullName evidence="5">Fucosyltransferase</fullName>
        <ecNumber evidence="5">2.4.1.-</ecNumber>
    </recommendedName>
</protein>
<evidence type="ECO:0000313" key="8">
    <source>
        <dbReference type="Proteomes" id="UP001194696"/>
    </source>
</evidence>
<dbReference type="EC" id="2.4.1.-" evidence="5"/>
<gene>
    <name evidence="7" type="primary">FUT11_1</name>
    <name evidence="7" type="ORF">BGZ96_002586</name>
</gene>
<keyword evidence="5" id="KW-0472">Membrane</keyword>
<dbReference type="Proteomes" id="UP001194696">
    <property type="component" value="Unassembled WGS sequence"/>
</dbReference>
<comment type="caution">
    <text evidence="7">The sequence shown here is derived from an EMBL/GenBank/DDBJ whole genome shotgun (WGS) entry which is preliminary data.</text>
</comment>